<dbReference type="EMBL" id="CP034550">
    <property type="protein sequence ID" value="QFZ19173.1"/>
    <property type="molecule type" value="Genomic_DNA"/>
</dbReference>
<dbReference type="RefSeq" id="WP_153278205.1">
    <property type="nucleotide sequence ID" value="NZ_CP034550.1"/>
</dbReference>
<dbReference type="OrthoDB" id="3535986at2"/>
<accession>A0A5Q0GZ97</accession>
<dbReference type="AlphaFoldDB" id="A0A5Q0GZ97"/>
<dbReference type="InterPro" id="IPR046096">
    <property type="entry name" value="DUF6114"/>
</dbReference>
<feature type="transmembrane region" description="Helical" evidence="1">
    <location>
        <begin position="54"/>
        <end position="80"/>
    </location>
</feature>
<keyword evidence="3" id="KW-1185">Reference proteome</keyword>
<gene>
    <name evidence="2" type="ORF">EKG83_18525</name>
</gene>
<organism evidence="2 3">
    <name type="scientific">Saccharothrix syringae</name>
    <name type="common">Nocardiopsis syringae</name>
    <dbReference type="NCBI Taxonomy" id="103733"/>
    <lineage>
        <taxon>Bacteria</taxon>
        <taxon>Bacillati</taxon>
        <taxon>Actinomycetota</taxon>
        <taxon>Actinomycetes</taxon>
        <taxon>Pseudonocardiales</taxon>
        <taxon>Pseudonocardiaceae</taxon>
        <taxon>Saccharothrix</taxon>
    </lineage>
</organism>
<dbReference type="Proteomes" id="UP000325787">
    <property type="component" value="Chromosome"/>
</dbReference>
<evidence type="ECO:0000313" key="3">
    <source>
        <dbReference type="Proteomes" id="UP000325787"/>
    </source>
</evidence>
<protein>
    <submittedName>
        <fullName evidence="2">Uncharacterized protein</fullName>
    </submittedName>
</protein>
<feature type="transmembrane region" description="Helical" evidence="1">
    <location>
        <begin position="110"/>
        <end position="129"/>
    </location>
</feature>
<name>A0A5Q0GZ97_SACSY</name>
<keyword evidence="1" id="KW-0472">Membrane</keyword>
<evidence type="ECO:0000256" key="1">
    <source>
        <dbReference type="SAM" id="Phobius"/>
    </source>
</evidence>
<keyword evidence="1" id="KW-1133">Transmembrane helix</keyword>
<dbReference type="Pfam" id="PF19609">
    <property type="entry name" value="DUF6114"/>
    <property type="match status" value="1"/>
</dbReference>
<reference evidence="3" key="1">
    <citation type="journal article" date="2021" name="Curr. Microbiol.">
        <title>Complete genome of nocamycin-producing strain Saccharothrix syringae NRRL B-16468 reveals the biosynthetic potential for secondary metabolites.</title>
        <authorList>
            <person name="Mo X."/>
            <person name="Yang S."/>
        </authorList>
    </citation>
    <scope>NUCLEOTIDE SEQUENCE [LARGE SCALE GENOMIC DNA]</scope>
    <source>
        <strain evidence="3">ATCC 51364 / DSM 43886 / JCM 6844 / KCTC 9398 / NBRC 14523 / NRRL B-16468 / INA 2240</strain>
    </source>
</reference>
<evidence type="ECO:0000313" key="2">
    <source>
        <dbReference type="EMBL" id="QFZ19173.1"/>
    </source>
</evidence>
<feature type="transmembrane region" description="Helical" evidence="1">
    <location>
        <begin position="87"/>
        <end position="104"/>
    </location>
</feature>
<sequence>MNRRVDPAEQADRHRVATARGFTRWRQSCPFAAGVLTACAGVELVTVVTTSRGVLRFAGAGAAVSWVLGALLLAAGLTLLCRPGLRYFAGMTAVVAGVVSLVQASLGGFLVGFVLAALGGALAVAWVPVDETGGRAPLPEMGD</sequence>
<dbReference type="KEGG" id="ssyi:EKG83_18525"/>
<proteinExistence type="predicted"/>
<keyword evidence="1" id="KW-0812">Transmembrane</keyword>